<accession>A0ABX8DCC4</accession>
<feature type="modified residue" description="4-aspartylphosphate" evidence="1">
    <location>
        <position position="60"/>
    </location>
</feature>
<evidence type="ECO:0000256" key="1">
    <source>
        <dbReference type="PROSITE-ProRule" id="PRU00169"/>
    </source>
</evidence>
<proteinExistence type="predicted"/>
<dbReference type="Pfam" id="PF08668">
    <property type="entry name" value="HDOD"/>
    <property type="match status" value="1"/>
</dbReference>
<name>A0ABX8DCC4_9GAMM</name>
<evidence type="ECO:0000313" key="4">
    <source>
        <dbReference type="EMBL" id="QVK22398.1"/>
    </source>
</evidence>
<evidence type="ECO:0000259" key="3">
    <source>
        <dbReference type="PROSITE" id="PS51833"/>
    </source>
</evidence>
<dbReference type="SUPFAM" id="SSF109604">
    <property type="entry name" value="HD-domain/PDEase-like"/>
    <property type="match status" value="1"/>
</dbReference>
<dbReference type="PROSITE" id="PS51833">
    <property type="entry name" value="HDOD"/>
    <property type="match status" value="1"/>
</dbReference>
<feature type="domain" description="HDOD" evidence="3">
    <location>
        <begin position="145"/>
        <end position="328"/>
    </location>
</feature>
<dbReference type="PANTHER" id="PTHR33525:SF5">
    <property type="entry name" value="TWO COMPONENT SIGNAL TRANSDUCTION SYSTEM RESPONSE REGULATOR"/>
    <property type="match status" value="1"/>
</dbReference>
<sequence>MSQLKVVFIDDDMLMLKALLRVARRLRPEWDFILCDQPSRWLEFCSAGGQELSADIVISDYVMPGINGNQILQQASHKLPVAIRVLLTADASSEVFQQLESYSHFVFSKPFREADLEHLFNCAERLQKLPFTLEDRRRVGRINQLPIMPQLIMQLRQVLADPESDLSDCAELVVHDPVVSGKLIQSANSALLGYTRQTSSLQEAIVRLGAKLTESIITTLLIGEDIKHRLPASVHNHINDQAFIHANYCRRLAQYAGMSVGQRDMLFSAALLSAIGQLLLETLKLTATEELPESRSDFEDSTLLSAYILTLWGYPQAFCQTLMMQDLPTNEDSEEGKMAFMLFLGKRLMLDGAKAAEVLLAMIESKEVAEGFSRLCQELGY</sequence>
<dbReference type="InterPro" id="IPR013976">
    <property type="entry name" value="HDOD"/>
</dbReference>
<dbReference type="Gene3D" id="1.10.3210.10">
    <property type="entry name" value="Hypothetical protein af1432"/>
    <property type="match status" value="1"/>
</dbReference>
<organism evidence="4 5">
    <name type="scientific">Shewanella dokdonensis</name>
    <dbReference type="NCBI Taxonomy" id="712036"/>
    <lineage>
        <taxon>Bacteria</taxon>
        <taxon>Pseudomonadati</taxon>
        <taxon>Pseudomonadota</taxon>
        <taxon>Gammaproteobacteria</taxon>
        <taxon>Alteromonadales</taxon>
        <taxon>Shewanellaceae</taxon>
        <taxon>Shewanella</taxon>
    </lineage>
</organism>
<evidence type="ECO:0000313" key="5">
    <source>
        <dbReference type="Proteomes" id="UP000676428"/>
    </source>
</evidence>
<keyword evidence="5" id="KW-1185">Reference proteome</keyword>
<gene>
    <name evidence="4" type="ORF">KHX94_13535</name>
</gene>
<evidence type="ECO:0000259" key="2">
    <source>
        <dbReference type="PROSITE" id="PS50110"/>
    </source>
</evidence>
<dbReference type="PANTHER" id="PTHR33525">
    <property type="match status" value="1"/>
</dbReference>
<dbReference type="InterPro" id="IPR011006">
    <property type="entry name" value="CheY-like_superfamily"/>
</dbReference>
<feature type="domain" description="Response regulatory" evidence="2">
    <location>
        <begin position="5"/>
        <end position="124"/>
    </location>
</feature>
<dbReference type="InterPro" id="IPR014626">
    <property type="entry name" value="Sig_transdc_resp-reg_put"/>
</dbReference>
<dbReference type="InterPro" id="IPR052340">
    <property type="entry name" value="RNase_Y/CdgJ"/>
</dbReference>
<dbReference type="PROSITE" id="PS50110">
    <property type="entry name" value="RESPONSE_REGULATORY"/>
    <property type="match status" value="1"/>
</dbReference>
<dbReference type="InterPro" id="IPR001789">
    <property type="entry name" value="Sig_transdc_resp-reg_receiver"/>
</dbReference>
<dbReference type="SUPFAM" id="SSF52172">
    <property type="entry name" value="CheY-like"/>
    <property type="match status" value="1"/>
</dbReference>
<dbReference type="Gene3D" id="3.40.50.2300">
    <property type="match status" value="1"/>
</dbReference>
<dbReference type="Proteomes" id="UP000676428">
    <property type="component" value="Chromosome"/>
</dbReference>
<keyword evidence="1" id="KW-0597">Phosphoprotein</keyword>
<dbReference type="PIRSF" id="PIRSF036883">
    <property type="entry name" value="RR_HD-GYP_mod"/>
    <property type="match status" value="1"/>
</dbReference>
<reference evidence="4 5" key="1">
    <citation type="journal article" date="2012" name="Int. J. Syst. Evol. Microbiol.">
        <title>Shewanella dokdonensis sp. nov., isolated from seawater.</title>
        <authorList>
            <person name="Sung H.R."/>
            <person name="Yoon J.H."/>
            <person name="Ghim S.Y."/>
        </authorList>
    </citation>
    <scope>NUCLEOTIDE SEQUENCE [LARGE SCALE GENOMIC DNA]</scope>
    <source>
        <strain evidence="4 5">DSM 23626</strain>
    </source>
</reference>
<protein>
    <submittedName>
        <fullName evidence="4">HDOD domain-containing protein</fullName>
    </submittedName>
</protein>
<dbReference type="EMBL" id="CP074572">
    <property type="protein sequence ID" value="QVK22398.1"/>
    <property type="molecule type" value="Genomic_DNA"/>
</dbReference>
<dbReference type="RefSeq" id="WP_213681052.1">
    <property type="nucleotide sequence ID" value="NZ_CP074572.1"/>
</dbReference>